<keyword evidence="6" id="KW-0206">Cytoskeleton</keyword>
<feature type="compositionally biased region" description="Polar residues" evidence="8">
    <location>
        <begin position="84"/>
        <end position="96"/>
    </location>
</feature>
<dbReference type="PANTHER" id="PTHR13924">
    <property type="entry name" value="TRANSFORMING ACIDIC COILED-COIL CONTAINING PROTEIN 1/2"/>
    <property type="match status" value="1"/>
</dbReference>
<dbReference type="AlphaFoldDB" id="A0A8W7JXC6"/>
<evidence type="ECO:0000313" key="11">
    <source>
        <dbReference type="Proteomes" id="UP000069272"/>
    </source>
</evidence>
<evidence type="ECO:0000256" key="1">
    <source>
        <dbReference type="ARBA" id="ARBA00004245"/>
    </source>
</evidence>
<dbReference type="CTD" id="40589"/>
<feature type="coiled-coil region" evidence="7">
    <location>
        <begin position="531"/>
        <end position="657"/>
    </location>
</feature>
<dbReference type="GeneID" id="118461683"/>
<dbReference type="Pfam" id="PF05010">
    <property type="entry name" value="TACC_C"/>
    <property type="match status" value="1"/>
</dbReference>
<reference evidence="10 11" key="1">
    <citation type="journal article" date="2017" name="G3 (Bethesda)">
        <title>The Physical Genome Mapping of Anopheles albimanus Corrected Scaffold Misassemblies and Identified Interarm Rearrangements in Genus Anopheles.</title>
        <authorList>
            <person name="Artemov G.N."/>
            <person name="Peery A.N."/>
            <person name="Jiang X."/>
            <person name="Tu Z."/>
            <person name="Stegniy V.N."/>
            <person name="Sharakhova M.V."/>
            <person name="Sharakhov I.V."/>
        </authorList>
    </citation>
    <scope>NUCLEOTIDE SEQUENCE [LARGE SCALE GENOMIC DNA]</scope>
    <source>
        <strain evidence="10 11">ALBI9_A</strain>
    </source>
</reference>
<keyword evidence="11" id="KW-1185">Reference proteome</keyword>
<dbReference type="InterPro" id="IPR007707">
    <property type="entry name" value="TACC_C"/>
</dbReference>
<evidence type="ECO:0000256" key="5">
    <source>
        <dbReference type="ARBA" id="ARBA00023054"/>
    </source>
</evidence>
<evidence type="ECO:0000256" key="8">
    <source>
        <dbReference type="SAM" id="MobiDB-lite"/>
    </source>
</evidence>
<accession>A0A8W7JXC6</accession>
<evidence type="ECO:0000256" key="3">
    <source>
        <dbReference type="ARBA" id="ARBA00022490"/>
    </source>
</evidence>
<evidence type="ECO:0000313" key="10">
    <source>
        <dbReference type="EnsemblMetazoa" id="AALB008799-PB"/>
    </source>
</evidence>
<dbReference type="PANTHER" id="PTHR13924:SF10">
    <property type="entry name" value="TRANSFORMING ACIDIC COILED-COIL PROTEIN, ISOFORM K"/>
    <property type="match status" value="1"/>
</dbReference>
<dbReference type="EnsemblMetazoa" id="AALB008799-RB">
    <property type="protein sequence ID" value="AALB008799-PB"/>
    <property type="gene ID" value="AALB008799"/>
</dbReference>
<dbReference type="InterPro" id="IPR039915">
    <property type="entry name" value="TACC"/>
</dbReference>
<feature type="region of interest" description="Disordered" evidence="8">
    <location>
        <begin position="54"/>
        <end position="96"/>
    </location>
</feature>
<dbReference type="Gene3D" id="1.20.5.1700">
    <property type="match status" value="1"/>
</dbReference>
<evidence type="ECO:0000256" key="6">
    <source>
        <dbReference type="ARBA" id="ARBA00023212"/>
    </source>
</evidence>
<organism evidence="10 11">
    <name type="scientific">Anopheles albimanus</name>
    <name type="common">New world malaria mosquito</name>
    <dbReference type="NCBI Taxonomy" id="7167"/>
    <lineage>
        <taxon>Eukaryota</taxon>
        <taxon>Metazoa</taxon>
        <taxon>Ecdysozoa</taxon>
        <taxon>Arthropoda</taxon>
        <taxon>Hexapoda</taxon>
        <taxon>Insecta</taxon>
        <taxon>Pterygota</taxon>
        <taxon>Neoptera</taxon>
        <taxon>Endopterygota</taxon>
        <taxon>Diptera</taxon>
        <taxon>Nematocera</taxon>
        <taxon>Culicoidea</taxon>
        <taxon>Culicidae</taxon>
        <taxon>Anophelinae</taxon>
        <taxon>Anopheles</taxon>
    </lineage>
</organism>
<evidence type="ECO:0000256" key="2">
    <source>
        <dbReference type="ARBA" id="ARBA00009423"/>
    </source>
</evidence>
<sequence length="691" mass="78142">MSDGMMEVSFENLNVYDHSAMSVDEGSNSYLLDNDTNEDVSGQQLTDNVNLSEQENSNTQCVSEFPKRTDNNGEARDATRFPLGNTNDQNMPNPSINNMDRVKQHIFDSPKKDVHISGKENQYVNASNEIFEFPLLTNRGLDDKFPLEPFMLPAKTIDIGNCPSEEESVEKFTSGNQYNFSAIDFDCLLARGSSQASATKSAAEASHAVPRNSVLINFDPLLRRQTIVNADALLPNDFGPSGDNCLHLLESPGKEEKCDSSSKSGCLTPSDSELLLKLNEQVIQHCVAIDESGGLPVTNYSATEGFPIQPGEDKHLPLQILDKTVFETATCSYQPPNVAYTFESKEQRKKEAPFIDSSEICKQVQVNEHSLQATIGTLNQDILADTHKNLEEERLQNADNINPKNVTNAVESLKLDELSVTVPEPTPCDLVEQTYFSNFATNRKDNELTQLNNMLDISITEKQHNFLNTMSDDHAANVQDASHDVEKKCKTDENNFADMEKKMQAVDMREESMLKRITEKDKTICKMSNVVEAYERTIAELISEKETLIRTHELECESLKQDNEINAQHLESLEKTFSNLYAKYERMKKNAVEYKEREEKLLNKVLKLEECLKAQEQRYEKMKSHAMSQLEIANTKIDEANRNHSQESAKLKAQIKKEELYRISINEQLIQKSKENEELVKICDELISDTN</sequence>
<protein>
    <recommendedName>
        <fullName evidence="9">Transforming acidic coiled-coil-containing protein C-terminal domain-containing protein</fullName>
    </recommendedName>
</protein>
<feature type="domain" description="Transforming acidic coiled-coil-containing protein C-terminal" evidence="9">
    <location>
        <begin position="498"/>
        <end position="687"/>
    </location>
</feature>
<keyword evidence="5 7" id="KW-0175">Coiled coil</keyword>
<keyword evidence="3" id="KW-0963">Cytoplasm</keyword>
<dbReference type="FunFam" id="1.20.5.1700:FF:000001">
    <property type="entry name" value="Transforming acidic coiled-coil-containing protein 1 isoform 2"/>
    <property type="match status" value="1"/>
</dbReference>
<evidence type="ECO:0000256" key="4">
    <source>
        <dbReference type="ARBA" id="ARBA00022553"/>
    </source>
</evidence>
<name>A0A8W7JXC6_ANOAL</name>
<comment type="similarity">
    <text evidence="2">Belongs to the TACC family.</text>
</comment>
<dbReference type="Proteomes" id="UP000069272">
    <property type="component" value="Chromosome 2R"/>
</dbReference>
<dbReference type="GO" id="GO:0007052">
    <property type="term" value="P:mitotic spindle organization"/>
    <property type="evidence" value="ECO:0007669"/>
    <property type="project" value="InterPro"/>
</dbReference>
<dbReference type="GO" id="GO:0007097">
    <property type="term" value="P:nuclear migration"/>
    <property type="evidence" value="ECO:0007669"/>
    <property type="project" value="TreeGrafter"/>
</dbReference>
<evidence type="ECO:0000256" key="7">
    <source>
        <dbReference type="SAM" id="Coils"/>
    </source>
</evidence>
<comment type="subcellular location">
    <subcellularLocation>
        <location evidence="1">Cytoplasm</location>
        <location evidence="1">Cytoskeleton</location>
    </subcellularLocation>
</comment>
<proteinExistence type="inferred from homology"/>
<feature type="compositionally biased region" description="Basic and acidic residues" evidence="8">
    <location>
        <begin position="65"/>
        <end position="79"/>
    </location>
</feature>
<reference evidence="10" key="2">
    <citation type="submission" date="2022-08" db="UniProtKB">
        <authorList>
            <consortium name="EnsemblMetazoa"/>
        </authorList>
    </citation>
    <scope>IDENTIFICATION</scope>
    <source>
        <strain evidence="10">STECLA/ALBI9_A</strain>
    </source>
</reference>
<dbReference type="GO" id="GO:0005737">
    <property type="term" value="C:cytoplasm"/>
    <property type="evidence" value="ECO:0007669"/>
    <property type="project" value="TreeGrafter"/>
</dbReference>
<dbReference type="GO" id="GO:0005856">
    <property type="term" value="C:cytoskeleton"/>
    <property type="evidence" value="ECO:0007669"/>
    <property type="project" value="UniProtKB-SubCell"/>
</dbReference>
<dbReference type="RefSeq" id="XP_035783170.1">
    <property type="nucleotide sequence ID" value="XM_035927277.1"/>
</dbReference>
<keyword evidence="4" id="KW-0597">Phosphoprotein</keyword>
<evidence type="ECO:0000259" key="9">
    <source>
        <dbReference type="Pfam" id="PF05010"/>
    </source>
</evidence>